<evidence type="ECO:0000313" key="6">
    <source>
        <dbReference type="Proteomes" id="UP000187203"/>
    </source>
</evidence>
<dbReference type="SUPFAM" id="SSF51126">
    <property type="entry name" value="Pectin lyase-like"/>
    <property type="match status" value="1"/>
</dbReference>
<comment type="caution">
    <text evidence="5">The sequence shown here is derived from an EMBL/GenBank/DDBJ whole genome shotgun (WGS) entry which is preliminary data.</text>
</comment>
<keyword evidence="2" id="KW-0378">Hydrolase</keyword>
<dbReference type="EMBL" id="AWUE01010160">
    <property type="protein sequence ID" value="OMP11861.1"/>
    <property type="molecule type" value="Genomic_DNA"/>
</dbReference>
<dbReference type="InterPro" id="IPR000070">
    <property type="entry name" value="Pectinesterase_cat"/>
</dbReference>
<keyword evidence="6" id="KW-1185">Reference proteome</keyword>
<gene>
    <name evidence="5" type="ORF">COLO4_03642</name>
</gene>
<evidence type="ECO:0000313" key="5">
    <source>
        <dbReference type="EMBL" id="OMP11861.1"/>
    </source>
</evidence>
<dbReference type="GO" id="GO:0045490">
    <property type="term" value="P:pectin catabolic process"/>
    <property type="evidence" value="ECO:0007669"/>
    <property type="project" value="UniProtKB-UniPathway"/>
</dbReference>
<comment type="pathway">
    <text evidence="1">Glycan metabolism; pectin degradation; 2-dehydro-3-deoxy-D-gluconate from pectin: step 1/5.</text>
</comment>
<dbReference type="Proteomes" id="UP000187203">
    <property type="component" value="Unassembled WGS sequence"/>
</dbReference>
<dbReference type="PANTHER" id="PTHR31707">
    <property type="entry name" value="PECTINESTERASE"/>
    <property type="match status" value="1"/>
</dbReference>
<evidence type="ECO:0000256" key="2">
    <source>
        <dbReference type="ARBA" id="ARBA00022801"/>
    </source>
</evidence>
<dbReference type="OrthoDB" id="2019149at2759"/>
<protein>
    <submittedName>
        <fullName evidence="5">Pectinesterase, catalytic</fullName>
    </submittedName>
</protein>
<feature type="domain" description="Pectinesterase catalytic" evidence="4">
    <location>
        <begin position="1"/>
        <end position="69"/>
    </location>
</feature>
<accession>A0A1R3KXP8</accession>
<name>A0A1R3KXP8_9ROSI</name>
<organism evidence="5 6">
    <name type="scientific">Corchorus olitorius</name>
    <dbReference type="NCBI Taxonomy" id="93759"/>
    <lineage>
        <taxon>Eukaryota</taxon>
        <taxon>Viridiplantae</taxon>
        <taxon>Streptophyta</taxon>
        <taxon>Embryophyta</taxon>
        <taxon>Tracheophyta</taxon>
        <taxon>Spermatophyta</taxon>
        <taxon>Magnoliopsida</taxon>
        <taxon>eudicotyledons</taxon>
        <taxon>Gunneridae</taxon>
        <taxon>Pentapetalae</taxon>
        <taxon>rosids</taxon>
        <taxon>malvids</taxon>
        <taxon>Malvales</taxon>
        <taxon>Malvaceae</taxon>
        <taxon>Grewioideae</taxon>
        <taxon>Apeibeae</taxon>
        <taxon>Corchorus</taxon>
    </lineage>
</organism>
<evidence type="ECO:0000256" key="3">
    <source>
        <dbReference type="ARBA" id="ARBA00023085"/>
    </source>
</evidence>
<dbReference type="GO" id="GO:0030599">
    <property type="term" value="F:pectinesterase activity"/>
    <property type="evidence" value="ECO:0007669"/>
    <property type="project" value="InterPro"/>
</dbReference>
<dbReference type="InterPro" id="IPR011050">
    <property type="entry name" value="Pectin_lyase_fold/virulence"/>
</dbReference>
<dbReference type="UniPathway" id="UPA00545">
    <property type="reaction ID" value="UER00823"/>
</dbReference>
<evidence type="ECO:0000256" key="1">
    <source>
        <dbReference type="ARBA" id="ARBA00005184"/>
    </source>
</evidence>
<proteinExistence type="predicted"/>
<keyword evidence="3" id="KW-0063">Aspartyl esterase</keyword>
<dbReference type="AlphaFoldDB" id="A0A1R3KXP8"/>
<dbReference type="STRING" id="93759.A0A1R3KXP8"/>
<evidence type="ECO:0000259" key="4">
    <source>
        <dbReference type="Pfam" id="PF01095"/>
    </source>
</evidence>
<dbReference type="GO" id="GO:0042545">
    <property type="term" value="P:cell wall modification"/>
    <property type="evidence" value="ECO:0007669"/>
    <property type="project" value="InterPro"/>
</dbReference>
<dbReference type="Pfam" id="PF01095">
    <property type="entry name" value="Pectinesterase"/>
    <property type="match status" value="1"/>
</dbReference>
<sequence>MESFLEDLIHPKGWLDYNDSSALPTLYYAEYRNFGPGAITNGRVQWRGYHVLTDRNLVKKFTVRKFIYGTKWLQGLGVPFIPGLLN</sequence>
<reference evidence="6" key="1">
    <citation type="submission" date="2013-09" db="EMBL/GenBank/DDBJ databases">
        <title>Corchorus olitorius genome sequencing.</title>
        <authorList>
            <person name="Alam M."/>
            <person name="Haque M.S."/>
            <person name="Islam M.S."/>
            <person name="Emdad E.M."/>
            <person name="Islam M.M."/>
            <person name="Ahmed B."/>
            <person name="Halim A."/>
            <person name="Hossen Q.M.M."/>
            <person name="Hossain M.Z."/>
            <person name="Ahmed R."/>
            <person name="Khan M.M."/>
            <person name="Islam R."/>
            <person name="Rashid M.M."/>
            <person name="Khan S.A."/>
            <person name="Rahman M.S."/>
            <person name="Alam M."/>
            <person name="Yahiya A.S."/>
            <person name="Khan M.S."/>
            <person name="Azam M.S."/>
            <person name="Haque T."/>
            <person name="Lashkar M.Z.H."/>
            <person name="Akhand A.I."/>
            <person name="Morshed G."/>
            <person name="Roy S."/>
            <person name="Uddin K.S."/>
            <person name="Rabeya T."/>
            <person name="Hossain A.S."/>
            <person name="Chowdhury A."/>
            <person name="Snigdha A.R."/>
            <person name="Mortoza M.S."/>
            <person name="Matin S.A."/>
            <person name="Hoque S.M.E."/>
            <person name="Islam M.K."/>
            <person name="Roy D.K."/>
            <person name="Haider R."/>
            <person name="Moosa M.M."/>
            <person name="Elias S.M."/>
            <person name="Hasan A.M."/>
            <person name="Jahan S."/>
            <person name="Shafiuddin M."/>
            <person name="Mahmood N."/>
            <person name="Shommy N.S."/>
        </authorList>
    </citation>
    <scope>NUCLEOTIDE SEQUENCE [LARGE SCALE GENOMIC DNA]</scope>
    <source>
        <strain evidence="6">cv. O-4</strain>
    </source>
</reference>
<dbReference type="InterPro" id="IPR012334">
    <property type="entry name" value="Pectin_lyas_fold"/>
</dbReference>
<dbReference type="Gene3D" id="2.160.20.10">
    <property type="entry name" value="Single-stranded right-handed beta-helix, Pectin lyase-like"/>
    <property type="match status" value="1"/>
</dbReference>